<organism evidence="3 4">
    <name type="scientific">Lepraria finkii</name>
    <dbReference type="NCBI Taxonomy" id="1340010"/>
    <lineage>
        <taxon>Eukaryota</taxon>
        <taxon>Fungi</taxon>
        <taxon>Dikarya</taxon>
        <taxon>Ascomycota</taxon>
        <taxon>Pezizomycotina</taxon>
        <taxon>Lecanoromycetes</taxon>
        <taxon>OSLEUM clade</taxon>
        <taxon>Lecanoromycetidae</taxon>
        <taxon>Lecanorales</taxon>
        <taxon>Lecanorineae</taxon>
        <taxon>Stereocaulaceae</taxon>
        <taxon>Lepraria</taxon>
    </lineage>
</organism>
<keyword evidence="4" id="KW-1185">Reference proteome</keyword>
<feature type="compositionally biased region" description="Polar residues" evidence="1">
    <location>
        <begin position="796"/>
        <end position="811"/>
    </location>
</feature>
<dbReference type="PANTHER" id="PTHR24359:SF37">
    <property type="entry name" value="PROTEIN KINASE DOMAIN-CONTAINING PROTEIN"/>
    <property type="match status" value="1"/>
</dbReference>
<sequence length="832" mass="93820">MSNENAENLADGLKRGEANPPPAHPKIVLHPSEHSTDPFEDSLEAFQPLAISHSSDDDSTGESIDLESSAHQGRSAANGLVLPSSIPCSLFITFAETPVREAVKELTVSLDKSDSYGEIERLSQDHAKDTCQENLTGKEVIFRYGNCTIIGEVVGKTGLPLTCRDDWDDVYMILTNYWTSNPNQPLRLEITRDYYSFQYQATSEVSLAVAKRTEIHTLMKRAADNRLYLSREDLISVSAQDTIRNIIMSDHQLNTITPNEKEKFILSVQSYSRKLFVMCVLAPLGMRCLKELLDNGRSDKDLPLKPQHCCHDKCAVDFETLTSRQGGVLTAEFWEIGQHQKLHSSVVVPIHFFPTDKKGEVPREKTGQLDTEDTDNTADEENLDKKKAWCGSGAYSNVYRIRLDPSHHKLSKKKDVDFALKEFKDRPKTVGPNFNQELKTLDELRNLSQKYLVTHLTSWTQNGRYCMLFPYAQCNLREYMKFMTFGPTKKENFMWLLRQFRGLAAAMKDIHNLSLAIVTPKGSSLQAPKQERRAGWHHDIKPENILYFAKAGFPHGTFKVADFGSSKIQTYRSGSINTRSPIGTLTYEPPEAKKEGATSRPYDVWSLGCVFLEILVWAVNDYRSLKTFTSERNDRRSPGSKTDLVQDDGFWQMAEDGTVKLRPSVATWIENLKRKILQQERQPFKEVLELVIRMLDTNRPSRIIALDVWNTLDIIYKQKKVDLDRTVNIDMPLPRPYMNPIDRHSPGPANEGRPSVVTRVDSASIGFSPAVSRVTTGDRLSTSPTDSFGPLPRRASTFSVTSPQTDSMASSMTSILARRGTEGEYEVVEGGA</sequence>
<feature type="domain" description="Protein kinase" evidence="2">
    <location>
        <begin position="384"/>
        <end position="716"/>
    </location>
</feature>
<feature type="compositionally biased region" description="Basic and acidic residues" evidence="1">
    <location>
        <begin position="358"/>
        <end position="367"/>
    </location>
</feature>
<dbReference type="SUPFAM" id="SSF56112">
    <property type="entry name" value="Protein kinase-like (PK-like)"/>
    <property type="match status" value="1"/>
</dbReference>
<dbReference type="InterPro" id="IPR011009">
    <property type="entry name" value="Kinase-like_dom_sf"/>
</dbReference>
<evidence type="ECO:0000313" key="3">
    <source>
        <dbReference type="EMBL" id="KAL2049175.1"/>
    </source>
</evidence>
<evidence type="ECO:0000256" key="1">
    <source>
        <dbReference type="SAM" id="MobiDB-lite"/>
    </source>
</evidence>
<dbReference type="PANTHER" id="PTHR24359">
    <property type="entry name" value="SERINE/THREONINE-PROTEIN KINASE SBK1"/>
    <property type="match status" value="1"/>
</dbReference>
<feature type="region of interest" description="Disordered" evidence="1">
    <location>
        <begin position="773"/>
        <end position="811"/>
    </location>
</feature>
<dbReference type="EMBL" id="JBHFEH010000069">
    <property type="protein sequence ID" value="KAL2049175.1"/>
    <property type="molecule type" value="Genomic_DNA"/>
</dbReference>
<feature type="compositionally biased region" description="Acidic residues" evidence="1">
    <location>
        <begin position="370"/>
        <end position="380"/>
    </location>
</feature>
<dbReference type="PROSITE" id="PS50011">
    <property type="entry name" value="PROTEIN_KINASE_DOM"/>
    <property type="match status" value="1"/>
</dbReference>
<evidence type="ECO:0000313" key="4">
    <source>
        <dbReference type="Proteomes" id="UP001590951"/>
    </source>
</evidence>
<gene>
    <name evidence="3" type="ORF">ABVK25_010525</name>
</gene>
<dbReference type="Gene3D" id="1.10.510.10">
    <property type="entry name" value="Transferase(Phosphotransferase) domain 1"/>
    <property type="match status" value="1"/>
</dbReference>
<feature type="compositionally biased region" description="Polar residues" evidence="1">
    <location>
        <begin position="773"/>
        <end position="786"/>
    </location>
</feature>
<feature type="region of interest" description="Disordered" evidence="1">
    <location>
        <begin position="1"/>
        <end position="45"/>
    </location>
</feature>
<name>A0ABR4AU00_9LECA</name>
<feature type="region of interest" description="Disordered" evidence="1">
    <location>
        <begin position="358"/>
        <end position="380"/>
    </location>
</feature>
<accession>A0ABR4AU00</accession>
<dbReference type="InterPro" id="IPR000719">
    <property type="entry name" value="Prot_kinase_dom"/>
</dbReference>
<comment type="caution">
    <text evidence="3">The sequence shown here is derived from an EMBL/GenBank/DDBJ whole genome shotgun (WGS) entry which is preliminary data.</text>
</comment>
<dbReference type="Proteomes" id="UP001590951">
    <property type="component" value="Unassembled WGS sequence"/>
</dbReference>
<protein>
    <recommendedName>
        <fullName evidence="2">Protein kinase domain-containing protein</fullName>
    </recommendedName>
</protein>
<evidence type="ECO:0000259" key="2">
    <source>
        <dbReference type="PROSITE" id="PS50011"/>
    </source>
</evidence>
<dbReference type="Pfam" id="PF00069">
    <property type="entry name" value="Pkinase"/>
    <property type="match status" value="1"/>
</dbReference>
<proteinExistence type="predicted"/>
<reference evidence="3 4" key="1">
    <citation type="submission" date="2024-09" db="EMBL/GenBank/DDBJ databases">
        <title>Rethinking Asexuality: The Enigmatic Case of Functional Sexual Genes in Lepraria (Stereocaulaceae).</title>
        <authorList>
            <person name="Doellman M."/>
            <person name="Sun Y."/>
            <person name="Barcenas-Pena A."/>
            <person name="Lumbsch H.T."/>
            <person name="Grewe F."/>
        </authorList>
    </citation>
    <scope>NUCLEOTIDE SEQUENCE [LARGE SCALE GENOMIC DNA]</scope>
    <source>
        <strain evidence="3 4">Grewe 0041</strain>
    </source>
</reference>
<dbReference type="SMART" id="SM00220">
    <property type="entry name" value="S_TKc"/>
    <property type="match status" value="1"/>
</dbReference>
<dbReference type="CDD" id="cd00180">
    <property type="entry name" value="PKc"/>
    <property type="match status" value="1"/>
</dbReference>